<sequence length="879" mass="99226">MPRHHSISTSSPDPPSVGAKDGHGSAGRRPRGCLPPSRAASRCVCKAWRDVIDDWRLLHADLLPHSVRGIFIEYQLLDYTAFLARPSTGPAVAGGLDYLLDRARSGFATVLDHCNGLLIYRDSRGLHVINPATQHGVCLPPPPCDEVILNHIAHLVFDPAESPHYEVFLVPDNPHREEKINRCIQANSSASTSIVSGELSSSTAEDREQPDDRMPPGHYIEWPPLTWVLCVFSSRTQRWEERAFSREGKAAGMVADMPWREYSSWRGYAVYWQDAVYVQCNEGELIMRISLSNVEYRIIEMPSDIEWTEHSRFYLGKSEKGVSFASFHDCLEGERRPRGRPTKDEAQATPRLGRGIHVPLPTTRLPDYPSITQDCIRNYGIFSLLSMLFFELNQFNVCYRMKSILGALGIVPVYRRSGCRWGKEMEQRARNQRSPAALAADSIDASPAGRGSPGTAPLVLKRRRRRRQRLPPKYNFKLHVARTSRIHPPSVGKISKVMALPDDALAGIFRRLAPRSLAASRCVCKAWRDAIHDRRLLRADLLPHSVRGIFIKYQLLHYPAFLARPSTGPGIAGGLDYLLDRAQSGFATVLDHCNGLLLYRDSRGLHVINPATQHGACLPPPPCDEVILNHIAHLVFDPAESPHYEVFLVPDNPHREEKINKCLQVNRKTSASIVNGWTPIQQLSSSATKDREQPSSSANETMSLDRLIEWPALTWLLISLSNDKYIEMPSDVEWTDHSDFYLRKSEKGLSFASFHDWYDLWDVSNNKDDDNPSVKEKNFEWDSDNDDVINVEYEAAQRHHGEITVLGFHPYKDVVFLNVAARRAVAYHLNCLVVQDLGNIFPKDYDAVAGVFAEILMSFPYTPCLMEFPDNNLEGHDQD</sequence>
<reference evidence="3" key="1">
    <citation type="journal article" date="2018" name="DNA Res.">
        <title>Multiple hybrid de novo genome assembly of finger millet, an orphan allotetraploid crop.</title>
        <authorList>
            <person name="Hatakeyama M."/>
            <person name="Aluri S."/>
            <person name="Balachadran M.T."/>
            <person name="Sivarajan S.R."/>
            <person name="Patrignani A."/>
            <person name="Gruter S."/>
            <person name="Poveda L."/>
            <person name="Shimizu-Inatsugi R."/>
            <person name="Baeten J."/>
            <person name="Francoijs K.J."/>
            <person name="Nataraja K.N."/>
            <person name="Reddy Y.A.N."/>
            <person name="Phadnis S."/>
            <person name="Ravikumar R.L."/>
            <person name="Schlapbach R."/>
            <person name="Sreeman S.M."/>
            <person name="Shimizu K.K."/>
        </authorList>
    </citation>
    <scope>NUCLEOTIDE SEQUENCE</scope>
</reference>
<feature type="domain" description="F-box" evidence="2">
    <location>
        <begin position="494"/>
        <end position="540"/>
    </location>
</feature>
<feature type="region of interest" description="Disordered" evidence="1">
    <location>
        <begin position="191"/>
        <end position="214"/>
    </location>
</feature>
<dbReference type="PANTHER" id="PTHR34591">
    <property type="entry name" value="OS03G0653100 PROTEIN-RELATED"/>
    <property type="match status" value="1"/>
</dbReference>
<comment type="caution">
    <text evidence="3">The sequence shown here is derived from an EMBL/GenBank/DDBJ whole genome shotgun (WGS) entry which is preliminary data.</text>
</comment>
<dbReference type="Proteomes" id="UP001054889">
    <property type="component" value="Unassembled WGS sequence"/>
</dbReference>
<dbReference type="PANTHER" id="PTHR34591:SF10">
    <property type="entry name" value="F-BOX DOMAIN-CONTAINING PROTEIN"/>
    <property type="match status" value="1"/>
</dbReference>
<dbReference type="AlphaFoldDB" id="A0AAV5EWU0"/>
<accession>A0AAV5EWU0</accession>
<feature type="region of interest" description="Disordered" evidence="1">
    <location>
        <begin position="1"/>
        <end position="38"/>
    </location>
</feature>
<dbReference type="Gene3D" id="1.20.1280.50">
    <property type="match status" value="1"/>
</dbReference>
<dbReference type="PROSITE" id="PS50181">
    <property type="entry name" value="FBOX"/>
    <property type="match status" value="1"/>
</dbReference>
<evidence type="ECO:0000313" key="3">
    <source>
        <dbReference type="EMBL" id="GJN26655.1"/>
    </source>
</evidence>
<evidence type="ECO:0000313" key="4">
    <source>
        <dbReference type="Proteomes" id="UP001054889"/>
    </source>
</evidence>
<dbReference type="SMART" id="SM00256">
    <property type="entry name" value="FBOX"/>
    <property type="match status" value="1"/>
</dbReference>
<dbReference type="InterPro" id="IPR036047">
    <property type="entry name" value="F-box-like_dom_sf"/>
</dbReference>
<feature type="region of interest" description="Disordered" evidence="1">
    <location>
        <begin position="426"/>
        <end position="463"/>
    </location>
</feature>
<gene>
    <name evidence="3" type="primary">gb14604</name>
    <name evidence="3" type="ORF">PR202_gb14604</name>
</gene>
<dbReference type="Pfam" id="PF12937">
    <property type="entry name" value="F-box-like"/>
    <property type="match status" value="1"/>
</dbReference>
<dbReference type="SUPFAM" id="SSF81383">
    <property type="entry name" value="F-box domain"/>
    <property type="match status" value="1"/>
</dbReference>
<name>A0AAV5EWU0_ELECO</name>
<organism evidence="3 4">
    <name type="scientific">Eleusine coracana subsp. coracana</name>
    <dbReference type="NCBI Taxonomy" id="191504"/>
    <lineage>
        <taxon>Eukaryota</taxon>
        <taxon>Viridiplantae</taxon>
        <taxon>Streptophyta</taxon>
        <taxon>Embryophyta</taxon>
        <taxon>Tracheophyta</taxon>
        <taxon>Spermatophyta</taxon>
        <taxon>Magnoliopsida</taxon>
        <taxon>Liliopsida</taxon>
        <taxon>Poales</taxon>
        <taxon>Poaceae</taxon>
        <taxon>PACMAD clade</taxon>
        <taxon>Chloridoideae</taxon>
        <taxon>Cynodonteae</taxon>
        <taxon>Eleusininae</taxon>
        <taxon>Eleusine</taxon>
    </lineage>
</organism>
<proteinExistence type="predicted"/>
<feature type="compositionally biased region" description="Basic and acidic residues" evidence="1">
    <location>
        <begin position="204"/>
        <end position="214"/>
    </location>
</feature>
<dbReference type="InterPro" id="IPR001810">
    <property type="entry name" value="F-box_dom"/>
</dbReference>
<protein>
    <recommendedName>
        <fullName evidence="2">F-box domain-containing protein</fullName>
    </recommendedName>
</protein>
<evidence type="ECO:0000259" key="2">
    <source>
        <dbReference type="PROSITE" id="PS50181"/>
    </source>
</evidence>
<dbReference type="EMBL" id="BQKI01000079">
    <property type="protein sequence ID" value="GJN26655.1"/>
    <property type="molecule type" value="Genomic_DNA"/>
</dbReference>
<reference evidence="3" key="2">
    <citation type="submission" date="2021-12" db="EMBL/GenBank/DDBJ databases">
        <title>Resequencing data analysis of finger millet.</title>
        <authorList>
            <person name="Hatakeyama M."/>
            <person name="Aluri S."/>
            <person name="Balachadran M.T."/>
            <person name="Sivarajan S.R."/>
            <person name="Poveda L."/>
            <person name="Shimizu-Inatsugi R."/>
            <person name="Schlapbach R."/>
            <person name="Sreeman S.M."/>
            <person name="Shimizu K.K."/>
        </authorList>
    </citation>
    <scope>NUCLEOTIDE SEQUENCE</scope>
</reference>
<evidence type="ECO:0000256" key="1">
    <source>
        <dbReference type="SAM" id="MobiDB-lite"/>
    </source>
</evidence>
<keyword evidence="4" id="KW-1185">Reference proteome</keyword>
<feature type="compositionally biased region" description="Polar residues" evidence="1">
    <location>
        <begin position="191"/>
        <end position="203"/>
    </location>
</feature>